<feature type="region of interest" description="Disordered" evidence="6">
    <location>
        <begin position="404"/>
        <end position="431"/>
    </location>
</feature>
<evidence type="ECO:0000256" key="6">
    <source>
        <dbReference type="SAM" id="MobiDB-lite"/>
    </source>
</evidence>
<feature type="transmembrane region" description="Helical" evidence="7">
    <location>
        <begin position="2121"/>
        <end position="2147"/>
    </location>
</feature>
<dbReference type="InterPro" id="IPR043502">
    <property type="entry name" value="DNA/RNA_pol_sf"/>
</dbReference>
<name>A0A9P1DA70_9DINO</name>
<organism evidence="9">
    <name type="scientific">Cladocopium goreaui</name>
    <dbReference type="NCBI Taxonomy" id="2562237"/>
    <lineage>
        <taxon>Eukaryota</taxon>
        <taxon>Sar</taxon>
        <taxon>Alveolata</taxon>
        <taxon>Dinophyceae</taxon>
        <taxon>Suessiales</taxon>
        <taxon>Symbiodiniaceae</taxon>
        <taxon>Cladocopium</taxon>
    </lineage>
</organism>
<dbReference type="EMBL" id="CAMXCT030003946">
    <property type="protein sequence ID" value="CAL4794311.1"/>
    <property type="molecule type" value="Genomic_DNA"/>
</dbReference>
<protein>
    <submittedName>
        <fullName evidence="10">Phosphatidate cytidylyltransferase</fullName>
    </submittedName>
</protein>
<dbReference type="PROSITE" id="PS50157">
    <property type="entry name" value="ZINC_FINGER_C2H2_2"/>
    <property type="match status" value="1"/>
</dbReference>
<feature type="transmembrane region" description="Helical" evidence="7">
    <location>
        <begin position="2096"/>
        <end position="2115"/>
    </location>
</feature>
<dbReference type="InterPro" id="IPR038765">
    <property type="entry name" value="Papain-like_cys_pep_sf"/>
</dbReference>
<evidence type="ECO:0000313" key="11">
    <source>
        <dbReference type="Proteomes" id="UP001152797"/>
    </source>
</evidence>
<gene>
    <name evidence="9" type="ORF">C1SCF055_LOCUS32591</name>
</gene>
<dbReference type="Pfam" id="PF00443">
    <property type="entry name" value="UCH"/>
    <property type="match status" value="1"/>
</dbReference>
<feature type="transmembrane region" description="Helical" evidence="7">
    <location>
        <begin position="254"/>
        <end position="273"/>
    </location>
</feature>
<keyword evidence="11" id="KW-1185">Reference proteome</keyword>
<dbReference type="InterPro" id="IPR001394">
    <property type="entry name" value="Peptidase_C19_UCH"/>
</dbReference>
<evidence type="ECO:0000256" key="3">
    <source>
        <dbReference type="ARBA" id="ARBA00022771"/>
    </source>
</evidence>
<dbReference type="GO" id="GO:0004843">
    <property type="term" value="F:cysteine-type deubiquitinase activity"/>
    <property type="evidence" value="ECO:0007669"/>
    <property type="project" value="InterPro"/>
</dbReference>
<dbReference type="SUPFAM" id="SSF56672">
    <property type="entry name" value="DNA/RNA polymerases"/>
    <property type="match status" value="1"/>
</dbReference>
<dbReference type="InterPro" id="IPR050688">
    <property type="entry name" value="Zinc_finger/UBP_domain"/>
</dbReference>
<keyword evidence="4" id="KW-0862">Zinc</keyword>
<evidence type="ECO:0000256" key="7">
    <source>
        <dbReference type="SAM" id="Phobius"/>
    </source>
</evidence>
<dbReference type="InterPro" id="IPR013087">
    <property type="entry name" value="Znf_C2H2_type"/>
</dbReference>
<dbReference type="GO" id="GO:0005634">
    <property type="term" value="C:nucleus"/>
    <property type="evidence" value="ECO:0007669"/>
    <property type="project" value="TreeGrafter"/>
</dbReference>
<feature type="compositionally biased region" description="Polar residues" evidence="6">
    <location>
        <begin position="148"/>
        <end position="160"/>
    </location>
</feature>
<feature type="transmembrane region" description="Helical" evidence="7">
    <location>
        <begin position="2004"/>
        <end position="2021"/>
    </location>
</feature>
<sequence>MSLLNIREFSDCRAFRCWQIFPGLRAVTRLKPGLVPDLTTHRPYLVHEQNLMPHGGPRGVPCGPRGPQGPALWLWLLMRLVTLSDSACEDTTATAVSSSMLQRHFESTDAAHHFENAGRNFGGLNQSFEKELKELYLQQVELERSFSHQDPTATGRQTGTEPPDSISDSVKAAGEGTADAIGNISQGTVDAIGNLTNLAEETKAEVEYFLANHTPGKMLVYWFGPFAGWACADSAFSTQQVCGYFGGWLNYETFVLLLFIPVAVLVIYIYFILDFVLIDTTDPAFDDEEFRRQHGWSLAQHQWELKYILGSFALPLELVILWQLGLLQILLQALAPYLVAALIICTGLAPIIVTTYIQVSRRLHSLCQRFAAVEHMLESLTKHIMGDIEAIKDTLRAGFSTPRLANDSASSAPHEPKGEAKVPRPGTSTVTQPHWTENRHIILDKWKHRACCKSITTVTQRNVLLAWLHVTRFQALKNSVGSIATPVEELAILSAFVKKIWAGPSQIMAPPTALVDMPFAEWELLKALQSIPATKAVARPFIAGFVWKSQAALITPFLYRALCTWWSTAEVFIPQIWKDAWLLLIPKPGKAPVLPESLRPLALQEPIGKAVIGCKAAPWLFNAFLALYMRDVAAHIDFTWLQDHLDFFADDLHVGSVFYTEHELKMILHKFGIILEQLQQHGLTINASKSVILLAMAGTSHREVRARTVTQTADGQFVKIQGSSQRTFMIPLGKKTKYLGCIISYDRMESDTLKHRLSLMKVAFDRLRKWLTAKHGLTLSTRMRLWHTCVVPVLTYGIFVIGLTPADLHKVQVTMFTMIRQILHNHSYRTGMTHAAVLSHWNILHPLALLWHAADSLYQSVTQCQISLPADDVGRTLDWSSLATIRDMLWNHYLAGVEVPLSTHLTSSQADDDVITCEICGFLCQHISVLRRHYTQVLHRYLPPDPSVTGLASDRHFADTMSNPDAALRSENMLTDHDMALLRSLEFGPRLQTLLQNRQWTQIMKDRAACQYMAHKCILCGQFVGRAHAMHLHMRTAHPMDHDAIHTKATQLTNMHCDETPCTACGVTFVYNHVCNVWYQISVLLVHGAGHFAPSDSPQCADRLTCAICDLRCSDANSLHLHLIDVHKLVSSTWNASRDSIAGEPACSHCHSLFETMEGLRSHINQGRCRAFNPDAPTESRPVATEWIEACCRGKMRQTLRDARMRQRLTLHCQGCTRTYTRSSDLSQHLQVAHSRLWADAKALTMQMVELYYNCLGCVCNPSCAVSRLNHTCLPFTQLAMQFLRVPEAVFQPCEVLETDLARLFPKGFSSALRFKLEQCLINHDLRPIWHEAELMQALSHQCLLCGCICPTAELALHMFEMDNEDASSQVFQAFRSLAPFLDGTLKLTPNPGATKRQKVHPMSKDKPAVKEETDSQVNPAMQMMARMIINLDRDQQMQKREDTFIFFFNKVEETGSLPLLQRTAAQWHTQVSQAGSLSSTTPLRQLLLQTLFQDLMDRIQKLLDAPEGSDLKKKAMEALILLPDQTFPYLEWNPAKKTLQVSKKTPLSLNKMHQNCTEMLDMLSNPSVIQRFHALPTKETSNVAPWRLQLCLRADRPWELMQALAHSSVWTLMATSLKPHSRMQSPLALQLEQMMGLKQDNQKGKGKGKGHRPKPQKTKTEGTLQTQAGNLSQESFFTEVLQCWGPADLAATNASISQQDAAEFIQHWLQLLDSAVFDMRWERRLKTDETVRVMDFSTKYTPICFKFDMQTLLLHSCDLTALGMIWHQVDGMVTSLVSASDCVCVHLDRCVQGPAGIYKCTSQLQHDMEVLLPIFTDNMTDFDHVGYTIVAMMAHQGSDGAGHYRTTLRVSPHVRDHTEAICWLLVDDWRSPEPIWNLPTWFIGSTTVAWMVRTDVLHLHAYRRTALEETQKALWDMLAGTKTSEATCGVARSCAIRCEVHAAPNSGMELHLIALCAAFECCLLAFLEKSTKTLSNFHARKICHAGTGLMLLQLDSRDETVRYFVYAIAVVSLALTWEIHPKLEPFRFGKSRDIGMTVYLLTAVAWFALQLPIHVLAPMFFADPMGAVVGKYLSSMKDKGIVNPVWWNRGGVTKTVGGSAAVLTFTVITFAGPASLWQRLLVGVVAMLAEAIGGAYDNLLLVIVVVGFRMIFNFMECGNPSLEHHRPPLVHGGAAEAFVAIHF</sequence>
<evidence type="ECO:0000313" key="9">
    <source>
        <dbReference type="EMBL" id="CAI4006999.1"/>
    </source>
</evidence>
<evidence type="ECO:0000256" key="4">
    <source>
        <dbReference type="ARBA" id="ARBA00022833"/>
    </source>
</evidence>
<feature type="compositionally biased region" description="Basic and acidic residues" evidence="6">
    <location>
        <begin position="1403"/>
        <end position="1414"/>
    </location>
</feature>
<keyword evidence="7" id="KW-0472">Membrane</keyword>
<keyword evidence="7" id="KW-0812">Transmembrane</keyword>
<feature type="domain" description="C2H2-type" evidence="8">
    <location>
        <begin position="1211"/>
        <end position="1235"/>
    </location>
</feature>
<proteinExistence type="predicted"/>
<feature type="region of interest" description="Disordered" evidence="6">
    <location>
        <begin position="1390"/>
        <end position="1416"/>
    </location>
</feature>
<feature type="transmembrane region" description="Helical" evidence="7">
    <location>
        <begin position="334"/>
        <end position="357"/>
    </location>
</feature>
<feature type="transmembrane region" description="Helical" evidence="7">
    <location>
        <begin position="307"/>
        <end position="327"/>
    </location>
</feature>
<dbReference type="GO" id="GO:0016579">
    <property type="term" value="P:protein deubiquitination"/>
    <property type="evidence" value="ECO:0007669"/>
    <property type="project" value="InterPro"/>
</dbReference>
<dbReference type="GO" id="GO:0008270">
    <property type="term" value="F:zinc ion binding"/>
    <property type="evidence" value="ECO:0007669"/>
    <property type="project" value="UniProtKB-KW"/>
</dbReference>
<dbReference type="EMBL" id="CAMXCT020003946">
    <property type="protein sequence ID" value="CAL1160374.1"/>
    <property type="molecule type" value="Genomic_DNA"/>
</dbReference>
<dbReference type="EMBL" id="CAMXCT010003946">
    <property type="protein sequence ID" value="CAI4006999.1"/>
    <property type="molecule type" value="Genomic_DNA"/>
</dbReference>
<feature type="compositionally biased region" description="Basic residues" evidence="6">
    <location>
        <begin position="1645"/>
        <end position="1658"/>
    </location>
</feature>
<keyword evidence="2" id="KW-0677">Repeat</keyword>
<evidence type="ECO:0000256" key="2">
    <source>
        <dbReference type="ARBA" id="ARBA00022737"/>
    </source>
</evidence>
<evidence type="ECO:0000256" key="1">
    <source>
        <dbReference type="ARBA" id="ARBA00022723"/>
    </source>
</evidence>
<keyword evidence="10" id="KW-0808">Transferase</keyword>
<keyword evidence="1" id="KW-0479">Metal-binding</keyword>
<dbReference type="PROSITE" id="PS00560">
    <property type="entry name" value="CARBOXYPEPT_SER_HIS"/>
    <property type="match status" value="1"/>
</dbReference>
<dbReference type="SUPFAM" id="SSF54001">
    <property type="entry name" value="Cysteine proteinases"/>
    <property type="match status" value="1"/>
</dbReference>
<evidence type="ECO:0000259" key="8">
    <source>
        <dbReference type="PROSITE" id="PS50157"/>
    </source>
</evidence>
<dbReference type="OrthoDB" id="419290at2759"/>
<dbReference type="GO" id="GO:0016779">
    <property type="term" value="F:nucleotidyltransferase activity"/>
    <property type="evidence" value="ECO:0007669"/>
    <property type="project" value="UniProtKB-KW"/>
</dbReference>
<reference evidence="10 11" key="2">
    <citation type="submission" date="2024-05" db="EMBL/GenBank/DDBJ databases">
        <authorList>
            <person name="Chen Y."/>
            <person name="Shah S."/>
            <person name="Dougan E. K."/>
            <person name="Thang M."/>
            <person name="Chan C."/>
        </authorList>
    </citation>
    <scope>NUCLEOTIDE SEQUENCE [LARGE SCALE GENOMIC DNA]</scope>
</reference>
<reference evidence="9" key="1">
    <citation type="submission" date="2022-10" db="EMBL/GenBank/DDBJ databases">
        <authorList>
            <person name="Chen Y."/>
            <person name="Dougan E. K."/>
            <person name="Chan C."/>
            <person name="Rhodes N."/>
            <person name="Thang M."/>
        </authorList>
    </citation>
    <scope>NUCLEOTIDE SEQUENCE</scope>
</reference>
<dbReference type="InterPro" id="IPR033124">
    <property type="entry name" value="Ser_caboxypep_his_AS"/>
</dbReference>
<dbReference type="Proteomes" id="UP001152797">
    <property type="component" value="Unassembled WGS sequence"/>
</dbReference>
<keyword evidence="3 5" id="KW-0863">Zinc-finger</keyword>
<dbReference type="PANTHER" id="PTHR24403:SF67">
    <property type="entry name" value="FI01116P-RELATED"/>
    <property type="match status" value="1"/>
</dbReference>
<dbReference type="PROSITE" id="PS00028">
    <property type="entry name" value="ZINC_FINGER_C2H2_1"/>
    <property type="match status" value="3"/>
</dbReference>
<dbReference type="GO" id="GO:0004185">
    <property type="term" value="F:serine-type carboxypeptidase activity"/>
    <property type="evidence" value="ECO:0007669"/>
    <property type="project" value="InterPro"/>
</dbReference>
<feature type="transmembrane region" description="Helical" evidence="7">
    <location>
        <begin position="2033"/>
        <end position="2050"/>
    </location>
</feature>
<keyword evidence="10" id="KW-0548">Nucleotidyltransferase</keyword>
<feature type="region of interest" description="Disordered" evidence="6">
    <location>
        <begin position="1640"/>
        <end position="1665"/>
    </location>
</feature>
<dbReference type="SMART" id="SM00355">
    <property type="entry name" value="ZnF_C2H2"/>
    <property type="match status" value="5"/>
</dbReference>
<evidence type="ECO:0000256" key="5">
    <source>
        <dbReference type="PROSITE-ProRule" id="PRU00042"/>
    </source>
</evidence>
<feature type="region of interest" description="Disordered" evidence="6">
    <location>
        <begin position="146"/>
        <end position="171"/>
    </location>
</feature>
<evidence type="ECO:0000313" key="10">
    <source>
        <dbReference type="EMBL" id="CAL4794311.1"/>
    </source>
</evidence>
<dbReference type="GO" id="GO:0045944">
    <property type="term" value="P:positive regulation of transcription by RNA polymerase II"/>
    <property type="evidence" value="ECO:0007669"/>
    <property type="project" value="TreeGrafter"/>
</dbReference>
<accession>A0A9P1DA70</accession>
<dbReference type="PANTHER" id="PTHR24403">
    <property type="entry name" value="ZINC FINGER PROTEIN"/>
    <property type="match status" value="1"/>
</dbReference>
<comment type="caution">
    <text evidence="9">The sequence shown here is derived from an EMBL/GenBank/DDBJ whole genome shotgun (WGS) entry which is preliminary data.</text>
</comment>
<keyword evidence="7" id="KW-1133">Transmembrane helix</keyword>